<dbReference type="EMBL" id="CP071448">
    <property type="protein sequence ID" value="QSW90722.1"/>
    <property type="molecule type" value="Genomic_DNA"/>
</dbReference>
<dbReference type="Proteomes" id="UP000663440">
    <property type="component" value="Chromosome"/>
</dbReference>
<protein>
    <recommendedName>
        <fullName evidence="3">HU domain-containing protein</fullName>
    </recommendedName>
</protein>
<organism evidence="1 2">
    <name type="scientific">Flavobacterium endoglycinae</name>
    <dbReference type="NCBI Taxonomy" id="2816357"/>
    <lineage>
        <taxon>Bacteria</taxon>
        <taxon>Pseudomonadati</taxon>
        <taxon>Bacteroidota</taxon>
        <taxon>Flavobacteriia</taxon>
        <taxon>Flavobacteriales</taxon>
        <taxon>Flavobacteriaceae</taxon>
        <taxon>Flavobacterium</taxon>
    </lineage>
</organism>
<name>A0ABX7QI19_9FLAO</name>
<sequence>MSKLIYRTKPPRKGYVKYQSFMTHETKGIRDKLPSQETQTKAHDLVQDTLGKLITELEKMGYDQTKVGFYIHYQNL</sequence>
<gene>
    <name evidence="1" type="ORF">J0383_07900</name>
</gene>
<reference evidence="1 2" key="1">
    <citation type="submission" date="2021-03" db="EMBL/GenBank/DDBJ databases">
        <title>Flavobacterium kribbensis sp. nov, an endophytic bacteria, isolated from soybean.</title>
        <authorList>
            <person name="Lee J."/>
            <person name="Seo J."/>
        </authorList>
    </citation>
    <scope>NUCLEOTIDE SEQUENCE [LARGE SCALE GENOMIC DNA]</scope>
    <source>
        <strain evidence="1 2">BB8</strain>
    </source>
</reference>
<accession>A0ABX7QI19</accession>
<evidence type="ECO:0008006" key="3">
    <source>
        <dbReference type="Google" id="ProtNLM"/>
    </source>
</evidence>
<dbReference type="RefSeq" id="WP_207297871.1">
    <property type="nucleotide sequence ID" value="NZ_CP071448.1"/>
</dbReference>
<evidence type="ECO:0000313" key="2">
    <source>
        <dbReference type="Proteomes" id="UP000663440"/>
    </source>
</evidence>
<evidence type="ECO:0000313" key="1">
    <source>
        <dbReference type="EMBL" id="QSW90722.1"/>
    </source>
</evidence>
<keyword evidence="2" id="KW-1185">Reference proteome</keyword>
<proteinExistence type="predicted"/>